<evidence type="ECO:0000313" key="3">
    <source>
        <dbReference type="Proteomes" id="UP000011996"/>
    </source>
</evidence>
<evidence type="ECO:0000256" key="1">
    <source>
        <dbReference type="SAM" id="MobiDB-lite"/>
    </source>
</evidence>
<sequence>MELQGGVTGDCRSKAKSTKGSGKTNPGADAQVEDPASIFLPTICDQRK</sequence>
<proteinExistence type="predicted"/>
<dbReference type="EMBL" id="ANOF01000183">
    <property type="protein sequence ID" value="EMI23847.1"/>
    <property type="molecule type" value="Genomic_DNA"/>
</dbReference>
<accession>M5S876</accession>
<dbReference type="AlphaFoldDB" id="M5S876"/>
<reference evidence="2 3" key="1">
    <citation type="journal article" date="2013" name="Mar. Genomics">
        <title>Expression of sulfatases in Rhodopirellula baltica and the diversity of sulfatases in the genus Rhodopirellula.</title>
        <authorList>
            <person name="Wegner C.E."/>
            <person name="Richter-Heitmann T."/>
            <person name="Klindworth A."/>
            <person name="Klockow C."/>
            <person name="Richter M."/>
            <person name="Achstetter T."/>
            <person name="Glockner F.O."/>
            <person name="Harder J."/>
        </authorList>
    </citation>
    <scope>NUCLEOTIDE SEQUENCE [LARGE SCALE GENOMIC DNA]</scope>
    <source>
        <strain evidence="2 3">SH398</strain>
    </source>
</reference>
<name>M5S876_9BACT</name>
<dbReference type="PATRIC" id="fig|1263868.3.peg.6056"/>
<organism evidence="2 3">
    <name type="scientific">Rhodopirellula europaea SH398</name>
    <dbReference type="NCBI Taxonomy" id="1263868"/>
    <lineage>
        <taxon>Bacteria</taxon>
        <taxon>Pseudomonadati</taxon>
        <taxon>Planctomycetota</taxon>
        <taxon>Planctomycetia</taxon>
        <taxon>Pirellulales</taxon>
        <taxon>Pirellulaceae</taxon>
        <taxon>Rhodopirellula</taxon>
    </lineage>
</organism>
<comment type="caution">
    <text evidence="2">The sequence shown here is derived from an EMBL/GenBank/DDBJ whole genome shotgun (WGS) entry which is preliminary data.</text>
</comment>
<protein>
    <submittedName>
        <fullName evidence="2">Uncharacterized protein</fullName>
    </submittedName>
</protein>
<evidence type="ECO:0000313" key="2">
    <source>
        <dbReference type="EMBL" id="EMI23847.1"/>
    </source>
</evidence>
<gene>
    <name evidence="2" type="ORF">RESH_05584</name>
</gene>
<dbReference type="Proteomes" id="UP000011996">
    <property type="component" value="Unassembled WGS sequence"/>
</dbReference>
<feature type="region of interest" description="Disordered" evidence="1">
    <location>
        <begin position="1"/>
        <end position="48"/>
    </location>
</feature>